<dbReference type="EMBL" id="UINC01030311">
    <property type="protein sequence ID" value="SVB14496.1"/>
    <property type="molecule type" value="Genomic_DNA"/>
</dbReference>
<sequence length="190" mass="21748">MKEEQLKTDELVETLEALDPLKNVQDLAAHAAEILAKEDIPTTWDDILKLLEKDNVSEKLKLASHIIFRASLILEVLESSKLSSEGSELNNLVYNTMLMMNAVQEADIRGYFKNSSKINYRRVIGNTSSMKSAVKKEKIINTIRELARKNPEKKITWLRKKASITLSKKGERGYSYRQVLRDTKGIRIKK</sequence>
<gene>
    <name evidence="1" type="ORF">METZ01_LOCUS167350</name>
</gene>
<organism evidence="1">
    <name type="scientific">marine metagenome</name>
    <dbReference type="NCBI Taxonomy" id="408172"/>
    <lineage>
        <taxon>unclassified sequences</taxon>
        <taxon>metagenomes</taxon>
        <taxon>ecological metagenomes</taxon>
    </lineage>
</organism>
<evidence type="ECO:0000313" key="1">
    <source>
        <dbReference type="EMBL" id="SVB14496.1"/>
    </source>
</evidence>
<reference evidence="1" key="1">
    <citation type="submission" date="2018-05" db="EMBL/GenBank/DDBJ databases">
        <authorList>
            <person name="Lanie J.A."/>
            <person name="Ng W.-L."/>
            <person name="Kazmierczak K.M."/>
            <person name="Andrzejewski T.M."/>
            <person name="Davidsen T.M."/>
            <person name="Wayne K.J."/>
            <person name="Tettelin H."/>
            <person name="Glass J.I."/>
            <person name="Rusch D."/>
            <person name="Podicherti R."/>
            <person name="Tsui H.-C.T."/>
            <person name="Winkler M.E."/>
        </authorList>
    </citation>
    <scope>NUCLEOTIDE SEQUENCE</scope>
</reference>
<proteinExistence type="predicted"/>
<accession>A0A382BKX6</accession>
<protein>
    <submittedName>
        <fullName evidence="1">Uncharacterized protein</fullName>
    </submittedName>
</protein>
<dbReference type="AlphaFoldDB" id="A0A382BKX6"/>
<name>A0A382BKX6_9ZZZZ</name>